<dbReference type="EMBL" id="VSSQ01015858">
    <property type="protein sequence ID" value="MPM56642.1"/>
    <property type="molecule type" value="Genomic_DNA"/>
</dbReference>
<sequence length="59" mass="6961">MSENGNQLKYENWNYSKKHGLRCTYNAVSEENDNGLLSKSAIFLNGDLWHETTYTYTYF</sequence>
<accession>A0A645ATQ6</accession>
<comment type="caution">
    <text evidence="1">The sequence shown here is derived from an EMBL/GenBank/DDBJ whole genome shotgun (WGS) entry which is preliminary data.</text>
</comment>
<organism evidence="1">
    <name type="scientific">bioreactor metagenome</name>
    <dbReference type="NCBI Taxonomy" id="1076179"/>
    <lineage>
        <taxon>unclassified sequences</taxon>
        <taxon>metagenomes</taxon>
        <taxon>ecological metagenomes</taxon>
    </lineage>
</organism>
<protein>
    <submittedName>
        <fullName evidence="1">Uncharacterized protein</fullName>
    </submittedName>
</protein>
<name>A0A645ATQ6_9ZZZZ</name>
<dbReference type="AlphaFoldDB" id="A0A645ATQ6"/>
<proteinExistence type="predicted"/>
<evidence type="ECO:0000313" key="1">
    <source>
        <dbReference type="EMBL" id="MPM56642.1"/>
    </source>
</evidence>
<reference evidence="1" key="1">
    <citation type="submission" date="2019-08" db="EMBL/GenBank/DDBJ databases">
        <authorList>
            <person name="Kucharzyk K."/>
            <person name="Murdoch R.W."/>
            <person name="Higgins S."/>
            <person name="Loffler F."/>
        </authorList>
    </citation>
    <scope>NUCLEOTIDE SEQUENCE</scope>
</reference>
<gene>
    <name evidence="1" type="ORF">SDC9_103451</name>
</gene>